<reference evidence="3" key="2">
    <citation type="submission" date="2020-09" db="EMBL/GenBank/DDBJ databases">
        <authorList>
            <person name="Sun Q."/>
            <person name="Ohkuma M."/>
        </authorList>
    </citation>
    <scope>NUCLEOTIDE SEQUENCE</scope>
    <source>
        <strain evidence="3">JCM 4815</strain>
    </source>
</reference>
<dbReference type="AlphaFoldDB" id="A0A918PV32"/>
<accession>A0A918PV32</accession>
<sequence>MASIRTARALAAVAVVPLAVALCSGAATADHGVPPKSGTNAGVASAVGGAGKDNSGNSSTVQQQAVGSGAVNQNDTTQINKSTFTVIDQSKGNVAVDFTPCGKPADGGHHHP</sequence>
<comment type="caution">
    <text evidence="3">The sequence shown here is derived from an EMBL/GenBank/DDBJ whole genome shotgun (WGS) entry which is preliminary data.</text>
</comment>
<proteinExistence type="predicted"/>
<name>A0A918PV32_9ACTN</name>
<feature type="region of interest" description="Disordered" evidence="1">
    <location>
        <begin position="29"/>
        <end position="78"/>
    </location>
</feature>
<feature type="compositionally biased region" description="Polar residues" evidence="1">
    <location>
        <begin position="54"/>
        <end position="78"/>
    </location>
</feature>
<organism evidence="3 4">
    <name type="scientific">Streptomyces poonensis</name>
    <dbReference type="NCBI Taxonomy" id="68255"/>
    <lineage>
        <taxon>Bacteria</taxon>
        <taxon>Bacillati</taxon>
        <taxon>Actinomycetota</taxon>
        <taxon>Actinomycetes</taxon>
        <taxon>Kitasatosporales</taxon>
        <taxon>Streptomycetaceae</taxon>
        <taxon>Streptomyces</taxon>
    </lineage>
</organism>
<keyword evidence="2" id="KW-0732">Signal</keyword>
<reference evidence="3" key="1">
    <citation type="journal article" date="2014" name="Int. J. Syst. Evol. Microbiol.">
        <title>Complete genome sequence of Corynebacterium casei LMG S-19264T (=DSM 44701T), isolated from a smear-ripened cheese.</title>
        <authorList>
            <consortium name="US DOE Joint Genome Institute (JGI-PGF)"/>
            <person name="Walter F."/>
            <person name="Albersmeier A."/>
            <person name="Kalinowski J."/>
            <person name="Ruckert C."/>
        </authorList>
    </citation>
    <scope>NUCLEOTIDE SEQUENCE</scope>
    <source>
        <strain evidence="3">JCM 4815</strain>
    </source>
</reference>
<dbReference type="Proteomes" id="UP000622166">
    <property type="component" value="Unassembled WGS sequence"/>
</dbReference>
<keyword evidence="4" id="KW-1185">Reference proteome</keyword>
<evidence type="ECO:0008006" key="5">
    <source>
        <dbReference type="Google" id="ProtNLM"/>
    </source>
</evidence>
<evidence type="ECO:0000256" key="2">
    <source>
        <dbReference type="SAM" id="SignalP"/>
    </source>
</evidence>
<feature type="chain" id="PRO_5038079879" description="Secreted protein" evidence="2">
    <location>
        <begin position="30"/>
        <end position="112"/>
    </location>
</feature>
<evidence type="ECO:0000313" key="4">
    <source>
        <dbReference type="Proteomes" id="UP000622166"/>
    </source>
</evidence>
<dbReference type="RefSeq" id="WP_189862872.1">
    <property type="nucleotide sequence ID" value="NZ_BMVW01000011.1"/>
</dbReference>
<gene>
    <name evidence="3" type="ORF">GCM10010365_50710</name>
</gene>
<feature type="signal peptide" evidence="2">
    <location>
        <begin position="1"/>
        <end position="29"/>
    </location>
</feature>
<protein>
    <recommendedName>
        <fullName evidence="5">Secreted protein</fullName>
    </recommendedName>
</protein>
<evidence type="ECO:0000313" key="3">
    <source>
        <dbReference type="EMBL" id="GGZ24308.1"/>
    </source>
</evidence>
<evidence type="ECO:0000256" key="1">
    <source>
        <dbReference type="SAM" id="MobiDB-lite"/>
    </source>
</evidence>
<dbReference type="EMBL" id="BMVW01000011">
    <property type="protein sequence ID" value="GGZ24308.1"/>
    <property type="molecule type" value="Genomic_DNA"/>
</dbReference>